<dbReference type="InterPro" id="IPR010327">
    <property type="entry name" value="FldB/FldC_alpha/beta"/>
</dbReference>
<dbReference type="AlphaFoldDB" id="X0WA45"/>
<reference evidence="2" key="1">
    <citation type="journal article" date="2014" name="Front. Microbiol.">
        <title>High frequency of phylogenetically diverse reductive dehalogenase-homologous genes in deep subseafloor sedimentary metagenomes.</title>
        <authorList>
            <person name="Kawai M."/>
            <person name="Futagami T."/>
            <person name="Toyoda A."/>
            <person name="Takaki Y."/>
            <person name="Nishi S."/>
            <person name="Hori S."/>
            <person name="Arai W."/>
            <person name="Tsubouchi T."/>
            <person name="Morono Y."/>
            <person name="Uchiyama I."/>
            <person name="Ito T."/>
            <person name="Fujiyama A."/>
            <person name="Inagaki F."/>
            <person name="Takami H."/>
        </authorList>
    </citation>
    <scope>NUCLEOTIDE SEQUENCE</scope>
    <source>
        <strain evidence="2">Expedition CK06-06</strain>
    </source>
</reference>
<comment type="similarity">
    <text evidence="1">Belongs to the FldB/FldC dehydratase alpha/beta subunit family.</text>
</comment>
<proteinExistence type="inferred from homology"/>
<evidence type="ECO:0000256" key="1">
    <source>
        <dbReference type="ARBA" id="ARBA00005806"/>
    </source>
</evidence>
<accession>X0WA45</accession>
<protein>
    <submittedName>
        <fullName evidence="2">Uncharacterized protein</fullName>
    </submittedName>
</protein>
<name>X0WA45_9ZZZZ</name>
<dbReference type="PANTHER" id="PTHR30548:SF2">
    <property type="entry name" value="2-HYDROXYACYL-COA DEHYDRATASE,D-COMPONENT"/>
    <property type="match status" value="1"/>
</dbReference>
<evidence type="ECO:0000313" key="2">
    <source>
        <dbReference type="EMBL" id="GAG27834.1"/>
    </source>
</evidence>
<organism evidence="2">
    <name type="scientific">marine sediment metagenome</name>
    <dbReference type="NCBI Taxonomy" id="412755"/>
    <lineage>
        <taxon>unclassified sequences</taxon>
        <taxon>metagenomes</taxon>
        <taxon>ecological metagenomes</taxon>
    </lineage>
</organism>
<dbReference type="Gene3D" id="3.40.50.11890">
    <property type="match status" value="1"/>
</dbReference>
<dbReference type="PANTHER" id="PTHR30548">
    <property type="entry name" value="2-HYDROXYGLUTARYL-COA DEHYDRATASE, D-COMPONENT-RELATED"/>
    <property type="match status" value="1"/>
</dbReference>
<dbReference type="Gene3D" id="1.20.1270.370">
    <property type="match status" value="1"/>
</dbReference>
<comment type="caution">
    <text evidence="2">The sequence shown here is derived from an EMBL/GenBank/DDBJ whole genome shotgun (WGS) entry which is preliminary data.</text>
</comment>
<feature type="non-terminal residue" evidence="2">
    <location>
        <position position="1"/>
    </location>
</feature>
<dbReference type="Gene3D" id="3.40.50.11900">
    <property type="match status" value="1"/>
</dbReference>
<feature type="non-terminal residue" evidence="2">
    <location>
        <position position="260"/>
    </location>
</feature>
<gene>
    <name evidence="2" type="ORF">S01H1_52196</name>
</gene>
<sequence>QRRKVIGYTAGGYLPEELVLACGAIPLCFIQAGDNAILKDAGAYICRWFDPFWRSHIGYLTSGKDPYYTIADLIVVPLTDNHVRAFSNTVGYYTPEIESFVFGVPHVKEKSALKYYLQGIIRLKKKLEDFTGVKISESKLKQSIQLCNRERELFRQISLMRQSDNFAVMSKDFVVLNHGSLLADKRVMVEILESFIEEIKDGTPLSKDAPRILFTGSTLARGDTKVMDIIESAGGLVVMEEFAEGIRPYWGKVKLGGDLM</sequence>
<dbReference type="Pfam" id="PF06050">
    <property type="entry name" value="HGD-D"/>
    <property type="match status" value="1"/>
</dbReference>
<dbReference type="EMBL" id="BARS01033729">
    <property type="protein sequence ID" value="GAG27834.1"/>
    <property type="molecule type" value="Genomic_DNA"/>
</dbReference>